<accession>A0A8D8A0H9</accession>
<proteinExistence type="predicted"/>
<dbReference type="EMBL" id="HBUE01005966">
    <property type="protein sequence ID" value="CAG6446046.1"/>
    <property type="molecule type" value="Transcribed_RNA"/>
</dbReference>
<protein>
    <submittedName>
        <fullName evidence="1">(northern house mosquito) hypothetical protein</fullName>
    </submittedName>
</protein>
<sequence length="133" mass="14984">MLQRETRVGVPISPSEIDLKSVAQIECATQNRTHSAVTSNASSPVDTLSSRHGLVTVCLHDRAQPPTTTTTLFGLHHDPFRSHSLARLLATPRAKTYAGRLCTKWQFRMCFRRFCTPLFLPTDPFHRFLFAFG</sequence>
<reference evidence="1" key="1">
    <citation type="submission" date="2021-05" db="EMBL/GenBank/DDBJ databases">
        <authorList>
            <person name="Alioto T."/>
            <person name="Alioto T."/>
            <person name="Gomez Garrido J."/>
        </authorList>
    </citation>
    <scope>NUCLEOTIDE SEQUENCE</scope>
</reference>
<name>A0A8D8A0H9_CULPI</name>
<dbReference type="EMBL" id="HBUE01005969">
    <property type="protein sequence ID" value="CAG6446058.1"/>
    <property type="molecule type" value="Transcribed_RNA"/>
</dbReference>
<evidence type="ECO:0000313" key="1">
    <source>
        <dbReference type="EMBL" id="CAG6446046.1"/>
    </source>
</evidence>
<organism evidence="1">
    <name type="scientific">Culex pipiens</name>
    <name type="common">House mosquito</name>
    <dbReference type="NCBI Taxonomy" id="7175"/>
    <lineage>
        <taxon>Eukaryota</taxon>
        <taxon>Metazoa</taxon>
        <taxon>Ecdysozoa</taxon>
        <taxon>Arthropoda</taxon>
        <taxon>Hexapoda</taxon>
        <taxon>Insecta</taxon>
        <taxon>Pterygota</taxon>
        <taxon>Neoptera</taxon>
        <taxon>Endopterygota</taxon>
        <taxon>Diptera</taxon>
        <taxon>Nematocera</taxon>
        <taxon>Culicoidea</taxon>
        <taxon>Culicidae</taxon>
        <taxon>Culicinae</taxon>
        <taxon>Culicini</taxon>
        <taxon>Culex</taxon>
        <taxon>Culex</taxon>
    </lineage>
</organism>
<dbReference type="EMBL" id="HBUE01005968">
    <property type="protein sequence ID" value="CAG6446054.1"/>
    <property type="molecule type" value="Transcribed_RNA"/>
</dbReference>
<dbReference type="AlphaFoldDB" id="A0A8D8A0H9"/>